<evidence type="ECO:0000313" key="14">
    <source>
        <dbReference type="Proteomes" id="UP000319103"/>
    </source>
</evidence>
<sequence>MRLQRSFQAVLTVGATLAASAGLLVGAPTAAHAAGAVTAAAGTPLPARVFAPYYEAYTPGSLSGQATQSGNKYLSMAFVQAATKGSCSVYWDGDTSTPIATSSFGSDIASLQASGGNAIPSFGGYAADNGGTEIADSCTDVNQIAAAYESVITTYNVSRIDLDTEDNSLTNSAGIDRRNKAVKLVEDWAAANGRNVQFSYTLPTTTSGLAAGGLNVLKNAVSNNARIDVVNIMTFDYYDGATHEMAADAENAAGGLYRQLAQLYPGKSAAQLWGSIGITLMPGVDDYGTAETTTVADAQNVQSWATSKGVNTLAFWALQRDNSSCAVGTAGSDTCSGIAQSTWDFSHALEPFTSSGGGTTGNDFALSDSPASGSVQAGSSTTATVSTSVTSGSAQSVALSVSGAPAGVTAAISPSSVTAGGTATLSISVASGVAPGSYPLTITGAAASGSHSAGYTLNVTSTGGGGGGSLVNGGFETGSLSPWTCQSGGAVVSTPVHSGSHALQVAPTSNQTGECDQTVTLQPNHAYTLTGWVQGNYAYLGVSGGATGSSWASGSGWTKLTVPFTTNASGTVTVYLHGWYSQSDVYGDDFAIN</sequence>
<dbReference type="EC" id="3.2.1.14" evidence="2"/>
<comment type="catalytic activity">
    <reaction evidence="1">
        <text>Random endo-hydrolysis of N-acetyl-beta-D-glucosaminide (1-&gt;4)-beta-linkages in chitin and chitodextrins.</text>
        <dbReference type="EC" id="3.2.1.14"/>
    </reaction>
</comment>
<evidence type="ECO:0000256" key="3">
    <source>
        <dbReference type="ARBA" id="ARBA00022669"/>
    </source>
</evidence>
<dbReference type="InterPro" id="IPR003305">
    <property type="entry name" value="CenC_carb-bd"/>
</dbReference>
<evidence type="ECO:0000256" key="5">
    <source>
        <dbReference type="ARBA" id="ARBA00022801"/>
    </source>
</evidence>
<dbReference type="GO" id="GO:0006032">
    <property type="term" value="P:chitin catabolic process"/>
    <property type="evidence" value="ECO:0007669"/>
    <property type="project" value="UniProtKB-KW"/>
</dbReference>
<keyword evidence="3" id="KW-0147">Chitin-binding</keyword>
<dbReference type="GO" id="GO:0008843">
    <property type="term" value="F:endochitinase activity"/>
    <property type="evidence" value="ECO:0007669"/>
    <property type="project" value="UniProtKB-EC"/>
</dbReference>
<keyword evidence="5" id="KW-0378">Hydrolase</keyword>
<comment type="caution">
    <text evidence="13">The sequence shown here is derived from an EMBL/GenBank/DDBJ whole genome shotgun (WGS) entry which is preliminary data.</text>
</comment>
<dbReference type="Gene3D" id="2.60.120.260">
    <property type="entry name" value="Galactose-binding domain-like"/>
    <property type="match status" value="1"/>
</dbReference>
<dbReference type="EMBL" id="VIGB01000003">
    <property type="protein sequence ID" value="TQF02331.1"/>
    <property type="molecule type" value="Genomic_DNA"/>
</dbReference>
<dbReference type="CDD" id="cd06543">
    <property type="entry name" value="GH18_PF-ChiA-like"/>
    <property type="match status" value="1"/>
</dbReference>
<dbReference type="PANTHER" id="PTHR42976:SF1">
    <property type="entry name" value="GH18 DOMAIN-CONTAINING PROTEIN-RELATED"/>
    <property type="match status" value="1"/>
</dbReference>
<dbReference type="InterPro" id="IPR008979">
    <property type="entry name" value="Galactose-bd-like_sf"/>
</dbReference>
<evidence type="ECO:0000313" key="13">
    <source>
        <dbReference type="EMBL" id="TQF02331.1"/>
    </source>
</evidence>
<dbReference type="RefSeq" id="WP_141633027.1">
    <property type="nucleotide sequence ID" value="NZ_VIGB01000003.1"/>
</dbReference>
<feature type="chain" id="PRO_5022039231" description="chitinase" evidence="11">
    <location>
        <begin position="34"/>
        <end position="593"/>
    </location>
</feature>
<dbReference type="InterPro" id="IPR001223">
    <property type="entry name" value="Glyco_hydro18_cat"/>
</dbReference>
<protein>
    <recommendedName>
        <fullName evidence="2">chitinase</fullName>
        <ecNumber evidence="2">3.2.1.14</ecNumber>
    </recommendedName>
</protein>
<accession>A0A540W016</accession>
<evidence type="ECO:0000259" key="12">
    <source>
        <dbReference type="PROSITE" id="PS51910"/>
    </source>
</evidence>
<dbReference type="Pfam" id="PF02018">
    <property type="entry name" value="CBM_4_9"/>
    <property type="match status" value="1"/>
</dbReference>
<evidence type="ECO:0000256" key="9">
    <source>
        <dbReference type="ARBA" id="ARBA00023326"/>
    </source>
</evidence>
<evidence type="ECO:0000256" key="11">
    <source>
        <dbReference type="SAM" id="SignalP"/>
    </source>
</evidence>
<dbReference type="PROSITE" id="PS51910">
    <property type="entry name" value="GH18_2"/>
    <property type="match status" value="1"/>
</dbReference>
<organism evidence="13 14">
    <name type="scientific">Kitasatospora acidiphila</name>
    <dbReference type="NCBI Taxonomy" id="2567942"/>
    <lineage>
        <taxon>Bacteria</taxon>
        <taxon>Bacillati</taxon>
        <taxon>Actinomycetota</taxon>
        <taxon>Actinomycetes</taxon>
        <taxon>Kitasatosporales</taxon>
        <taxon>Streptomycetaceae</taxon>
        <taxon>Kitasatospora</taxon>
    </lineage>
</organism>
<dbReference type="InterPro" id="IPR052750">
    <property type="entry name" value="GH18_Chitinase"/>
</dbReference>
<keyword evidence="6" id="KW-0146">Chitin degradation</keyword>
<dbReference type="AlphaFoldDB" id="A0A540W016"/>
<dbReference type="PANTHER" id="PTHR42976">
    <property type="entry name" value="BIFUNCTIONAL CHITINASE/LYSOZYME-RELATED"/>
    <property type="match status" value="1"/>
</dbReference>
<keyword evidence="8" id="KW-0326">Glycosidase</keyword>
<keyword evidence="14" id="KW-1185">Reference proteome</keyword>
<evidence type="ECO:0000256" key="7">
    <source>
        <dbReference type="ARBA" id="ARBA00023277"/>
    </source>
</evidence>
<feature type="signal peptide" evidence="11">
    <location>
        <begin position="1"/>
        <end position="33"/>
    </location>
</feature>
<evidence type="ECO:0000256" key="10">
    <source>
        <dbReference type="SAM" id="MobiDB-lite"/>
    </source>
</evidence>
<dbReference type="Pfam" id="PF00704">
    <property type="entry name" value="Glyco_hydro_18"/>
    <property type="match status" value="1"/>
</dbReference>
<proteinExistence type="predicted"/>
<dbReference type="OrthoDB" id="99456at2"/>
<keyword evidence="4 11" id="KW-0732">Signal</keyword>
<feature type="region of interest" description="Disordered" evidence="10">
    <location>
        <begin position="359"/>
        <end position="379"/>
    </location>
</feature>
<dbReference type="GO" id="GO:0000272">
    <property type="term" value="P:polysaccharide catabolic process"/>
    <property type="evidence" value="ECO:0007669"/>
    <property type="project" value="UniProtKB-KW"/>
</dbReference>
<evidence type="ECO:0000256" key="1">
    <source>
        <dbReference type="ARBA" id="ARBA00000822"/>
    </source>
</evidence>
<reference evidence="13 14" key="1">
    <citation type="submission" date="2019-06" db="EMBL/GenBank/DDBJ databases">
        <title>Description of Kitasatospora acidophila sp. nov. isolated from pine grove soil, and reclassification of Streptomyces novaecaesareae to Kitasatospora novaeceasareae comb. nov.</title>
        <authorList>
            <person name="Kim M.J."/>
        </authorList>
    </citation>
    <scope>NUCLEOTIDE SEQUENCE [LARGE SCALE GENOMIC DNA]</scope>
    <source>
        <strain evidence="13 14">MMS16-CNU292</strain>
    </source>
</reference>
<dbReference type="GO" id="GO:0008061">
    <property type="term" value="F:chitin binding"/>
    <property type="evidence" value="ECO:0007669"/>
    <property type="project" value="UniProtKB-KW"/>
</dbReference>
<keyword evidence="7" id="KW-0119">Carbohydrate metabolism</keyword>
<dbReference type="SUPFAM" id="SSF49785">
    <property type="entry name" value="Galactose-binding domain-like"/>
    <property type="match status" value="1"/>
</dbReference>
<dbReference type="Proteomes" id="UP000319103">
    <property type="component" value="Unassembled WGS sequence"/>
</dbReference>
<name>A0A540W016_9ACTN</name>
<dbReference type="FunFam" id="3.20.20.80:FF:000118">
    <property type="entry name" value="Probable bifunctional chitinase/lysozyme"/>
    <property type="match status" value="1"/>
</dbReference>
<dbReference type="SUPFAM" id="SSF51445">
    <property type="entry name" value="(Trans)glycosidases"/>
    <property type="match status" value="1"/>
</dbReference>
<dbReference type="Gene3D" id="3.20.20.80">
    <property type="entry name" value="Glycosidases"/>
    <property type="match status" value="1"/>
</dbReference>
<feature type="domain" description="GH18" evidence="12">
    <location>
        <begin position="48"/>
        <end position="356"/>
    </location>
</feature>
<dbReference type="InterPro" id="IPR017853">
    <property type="entry name" value="GH"/>
</dbReference>
<gene>
    <name evidence="13" type="ORF">E6W39_08655</name>
</gene>
<evidence type="ECO:0000256" key="4">
    <source>
        <dbReference type="ARBA" id="ARBA00022729"/>
    </source>
</evidence>
<keyword evidence="9" id="KW-0624">Polysaccharide degradation</keyword>
<evidence type="ECO:0000256" key="2">
    <source>
        <dbReference type="ARBA" id="ARBA00012729"/>
    </source>
</evidence>
<evidence type="ECO:0000256" key="8">
    <source>
        <dbReference type="ARBA" id="ARBA00023295"/>
    </source>
</evidence>
<evidence type="ECO:0000256" key="6">
    <source>
        <dbReference type="ARBA" id="ARBA00023024"/>
    </source>
</evidence>